<dbReference type="Pfam" id="PF01822">
    <property type="entry name" value="WSC"/>
    <property type="match status" value="2"/>
</dbReference>
<sequence length="530" mass="55446">MPSTQGATVQPSPSPISTPSMSPAFTPTTHPVIPTTPGVTLAPSPLSMPIKVPQDFVSYVGCFLDDFRTETSLLLGTNLDPAVCDYQCHVAGGLYIGLGPGNECHCYSILELNREPVAEELCDIPCAINPVNSKLFCEGSETKSVYQTTSKYNQLEEGEAFSGGVNCFPDGYSCSQTFEVDAAGNTIASSLGPSCVYCCTNSLPGVGGSFNSCGESKTSAPYLGCYDARSIYFEGARELGQGAGFRRSFGFDRDSCQAECFQSDLPLEERGGIFGLTAGGLCYCGLVAPQVRVADSECDARCDSDPTQSCGNGSFDATSFEGLSDFQLLIGAFLGLDGTPSRMTVYSLRQLPNQQLADCRFWAARLREDEDKSAALAALNAFYKSGPSMDLLKRCFENDPQIPDAMPAQRDSGIWFQSNVGGGSFIVGGAVGGGIAVDVDTAEARGFNVACVSAGFQFGGSATFATGFLFDGSFDDFAGWGLDLTGTVVVGAGVTLTTGVTLSGKPFSAIGASTGAELSVAFGGCNTNYF</sequence>
<dbReference type="PROSITE" id="PS51212">
    <property type="entry name" value="WSC"/>
    <property type="match status" value="2"/>
</dbReference>
<evidence type="ECO:0000256" key="1">
    <source>
        <dbReference type="SAM" id="MobiDB-lite"/>
    </source>
</evidence>
<dbReference type="OrthoDB" id="6071159at2759"/>
<name>A0A9K3M7Z3_9STRA</name>
<gene>
    <name evidence="3" type="ORF">IV203_014056</name>
</gene>
<feature type="compositionally biased region" description="Polar residues" evidence="1">
    <location>
        <begin position="1"/>
        <end position="10"/>
    </location>
</feature>
<reference evidence="3" key="2">
    <citation type="submission" date="2021-04" db="EMBL/GenBank/DDBJ databases">
        <authorList>
            <person name="Podell S."/>
        </authorList>
    </citation>
    <scope>NUCLEOTIDE SEQUENCE</scope>
    <source>
        <strain evidence="3">Hildebrandi</strain>
    </source>
</reference>
<proteinExistence type="predicted"/>
<dbReference type="AlphaFoldDB" id="A0A9K3M7Z3"/>
<feature type="compositionally biased region" description="Low complexity" evidence="1">
    <location>
        <begin position="15"/>
        <end position="29"/>
    </location>
</feature>
<evidence type="ECO:0000259" key="2">
    <source>
        <dbReference type="PROSITE" id="PS51212"/>
    </source>
</evidence>
<dbReference type="EMBL" id="JAGRRH010000001">
    <property type="protein sequence ID" value="KAG7374961.1"/>
    <property type="molecule type" value="Genomic_DNA"/>
</dbReference>
<organism evidence="3 4">
    <name type="scientific">Nitzschia inconspicua</name>
    <dbReference type="NCBI Taxonomy" id="303405"/>
    <lineage>
        <taxon>Eukaryota</taxon>
        <taxon>Sar</taxon>
        <taxon>Stramenopiles</taxon>
        <taxon>Ochrophyta</taxon>
        <taxon>Bacillariophyta</taxon>
        <taxon>Bacillariophyceae</taxon>
        <taxon>Bacillariophycidae</taxon>
        <taxon>Bacillariales</taxon>
        <taxon>Bacillariaceae</taxon>
        <taxon>Nitzschia</taxon>
    </lineage>
</organism>
<dbReference type="SMART" id="SM00321">
    <property type="entry name" value="WSC"/>
    <property type="match status" value="2"/>
</dbReference>
<comment type="caution">
    <text evidence="3">The sequence shown here is derived from an EMBL/GenBank/DDBJ whole genome shotgun (WGS) entry which is preliminary data.</text>
</comment>
<evidence type="ECO:0000313" key="3">
    <source>
        <dbReference type="EMBL" id="KAG7374961.1"/>
    </source>
</evidence>
<feature type="region of interest" description="Disordered" evidence="1">
    <location>
        <begin position="1"/>
        <end position="29"/>
    </location>
</feature>
<keyword evidence="4" id="KW-1185">Reference proteome</keyword>
<feature type="domain" description="WSC" evidence="2">
    <location>
        <begin position="219"/>
        <end position="323"/>
    </location>
</feature>
<reference evidence="3" key="1">
    <citation type="journal article" date="2021" name="Sci. Rep.">
        <title>Diploid genomic architecture of Nitzschia inconspicua, an elite biomass production diatom.</title>
        <authorList>
            <person name="Oliver A."/>
            <person name="Podell S."/>
            <person name="Pinowska A."/>
            <person name="Traller J.C."/>
            <person name="Smith S.R."/>
            <person name="McClure R."/>
            <person name="Beliaev A."/>
            <person name="Bohutskyi P."/>
            <person name="Hill E.A."/>
            <person name="Rabines A."/>
            <person name="Zheng H."/>
            <person name="Allen L.Z."/>
            <person name="Kuo A."/>
            <person name="Grigoriev I.V."/>
            <person name="Allen A.E."/>
            <person name="Hazlebeck D."/>
            <person name="Allen E.E."/>
        </authorList>
    </citation>
    <scope>NUCLEOTIDE SEQUENCE</scope>
    <source>
        <strain evidence="3">Hildebrandi</strain>
    </source>
</reference>
<dbReference type="Proteomes" id="UP000693970">
    <property type="component" value="Unassembled WGS sequence"/>
</dbReference>
<evidence type="ECO:0000313" key="4">
    <source>
        <dbReference type="Proteomes" id="UP000693970"/>
    </source>
</evidence>
<dbReference type="InterPro" id="IPR002889">
    <property type="entry name" value="WSC_carb-bd"/>
</dbReference>
<accession>A0A9K3M7Z3</accession>
<protein>
    <submittedName>
        <fullName evidence="3">WSC domain containing protein</fullName>
    </submittedName>
</protein>
<feature type="domain" description="WSC" evidence="2">
    <location>
        <begin position="56"/>
        <end position="149"/>
    </location>
</feature>